<protein>
    <recommendedName>
        <fullName evidence="2">TIR domain-containing protein</fullName>
    </recommendedName>
</protein>
<accession>A0A0F9PVU6</accession>
<evidence type="ECO:0008006" key="2">
    <source>
        <dbReference type="Google" id="ProtNLM"/>
    </source>
</evidence>
<comment type="caution">
    <text evidence="1">The sequence shown here is derived from an EMBL/GenBank/DDBJ whole genome shotgun (WGS) entry which is preliminary data.</text>
</comment>
<name>A0A0F9PVU6_9ZZZZ</name>
<sequence>IDAWMEETVPKSHLLLFMGTQQSLLSKDCNEELRLARASKIPRIPIKGLDVDWQELAEIGLSREFGFEFDEDHFENLCADLYKYIHEFKRDRDLLSKEQNGSDKNKLETIILITEMLNSDYYNTNFAENSFKIEELKLEYKRQKITFTEFLRGLTDMLE</sequence>
<gene>
    <name evidence="1" type="ORF">LCGC14_1089700</name>
</gene>
<dbReference type="AlphaFoldDB" id="A0A0F9PVU6"/>
<reference evidence="1" key="1">
    <citation type="journal article" date="2015" name="Nature">
        <title>Complex archaea that bridge the gap between prokaryotes and eukaryotes.</title>
        <authorList>
            <person name="Spang A."/>
            <person name="Saw J.H."/>
            <person name="Jorgensen S.L."/>
            <person name="Zaremba-Niedzwiedzka K."/>
            <person name="Martijn J."/>
            <person name="Lind A.E."/>
            <person name="van Eijk R."/>
            <person name="Schleper C."/>
            <person name="Guy L."/>
            <person name="Ettema T.J."/>
        </authorList>
    </citation>
    <scope>NUCLEOTIDE SEQUENCE</scope>
</reference>
<evidence type="ECO:0000313" key="1">
    <source>
        <dbReference type="EMBL" id="KKN05196.1"/>
    </source>
</evidence>
<proteinExistence type="predicted"/>
<dbReference type="EMBL" id="LAZR01004831">
    <property type="protein sequence ID" value="KKN05196.1"/>
    <property type="molecule type" value="Genomic_DNA"/>
</dbReference>
<feature type="non-terminal residue" evidence="1">
    <location>
        <position position="1"/>
    </location>
</feature>
<organism evidence="1">
    <name type="scientific">marine sediment metagenome</name>
    <dbReference type="NCBI Taxonomy" id="412755"/>
    <lineage>
        <taxon>unclassified sequences</taxon>
        <taxon>metagenomes</taxon>
        <taxon>ecological metagenomes</taxon>
    </lineage>
</organism>